<dbReference type="InterPro" id="IPR028973">
    <property type="entry name" value="PhnB-like"/>
</dbReference>
<feature type="domain" description="Glyoxalase/fosfomycin resistance/dioxygenase" evidence="1">
    <location>
        <begin position="12"/>
        <end position="125"/>
    </location>
</feature>
<keyword evidence="3" id="KW-1185">Reference proteome</keyword>
<dbReference type="EMBL" id="JAGGDJ010000077">
    <property type="protein sequence ID" value="MBO7748826.1"/>
    <property type="molecule type" value="Genomic_DNA"/>
</dbReference>
<dbReference type="InterPro" id="IPR029068">
    <property type="entry name" value="Glyas_Bleomycin-R_OHBP_Dase"/>
</dbReference>
<dbReference type="CDD" id="cd06588">
    <property type="entry name" value="PhnB_like"/>
    <property type="match status" value="1"/>
</dbReference>
<sequence>MAKLTPYLYSANAREQAGFYARALDGEIVSLQTFADMPGSTPEDRDRVMHLVLQAAGVTFFLADAGPVERGNGLDLTLEFETEDAARQAFDRLAEGGRVLMPFERMFWGSLFGRLTDPFGVRWQIATAPGGQ</sequence>
<proteinExistence type="predicted"/>
<dbReference type="SUPFAM" id="SSF54593">
    <property type="entry name" value="Glyoxalase/Bleomycin resistance protein/Dihydroxybiphenyl dioxygenase"/>
    <property type="match status" value="1"/>
</dbReference>
<gene>
    <name evidence="2" type="ORF">I8J29_32110</name>
</gene>
<protein>
    <submittedName>
        <fullName evidence="2">VOC family protein</fullName>
    </submittedName>
</protein>
<dbReference type="Pfam" id="PF00903">
    <property type="entry name" value="Glyoxalase"/>
    <property type="match status" value="1"/>
</dbReference>
<comment type="caution">
    <text evidence="2">The sequence shown here is derived from an EMBL/GenBank/DDBJ whole genome shotgun (WGS) entry which is preliminary data.</text>
</comment>
<evidence type="ECO:0000313" key="3">
    <source>
        <dbReference type="Proteomes" id="UP000670947"/>
    </source>
</evidence>
<evidence type="ECO:0000259" key="1">
    <source>
        <dbReference type="Pfam" id="PF00903"/>
    </source>
</evidence>
<dbReference type="PANTHER" id="PTHR33990">
    <property type="entry name" value="PROTEIN YJDN-RELATED"/>
    <property type="match status" value="1"/>
</dbReference>
<accession>A0ABS3WL70</accession>
<dbReference type="InterPro" id="IPR004360">
    <property type="entry name" value="Glyas_Fos-R_dOase_dom"/>
</dbReference>
<dbReference type="PANTHER" id="PTHR33990:SF1">
    <property type="entry name" value="PROTEIN YJDN"/>
    <property type="match status" value="1"/>
</dbReference>
<dbReference type="Gene3D" id="3.10.180.10">
    <property type="entry name" value="2,3-Dihydroxybiphenyl 1,2-Dioxygenase, domain 1"/>
    <property type="match status" value="1"/>
</dbReference>
<reference evidence="2 3" key="1">
    <citation type="submission" date="2021-03" db="EMBL/GenBank/DDBJ databases">
        <title>Paenibacillus artemisicola MWE-103 whole genome sequence.</title>
        <authorList>
            <person name="Ham Y.J."/>
        </authorList>
    </citation>
    <scope>NUCLEOTIDE SEQUENCE [LARGE SCALE GENOMIC DNA]</scope>
    <source>
        <strain evidence="2 3">MWE-103</strain>
    </source>
</reference>
<name>A0ABS3WL70_9BACL</name>
<evidence type="ECO:0000313" key="2">
    <source>
        <dbReference type="EMBL" id="MBO7748826.1"/>
    </source>
</evidence>
<dbReference type="RefSeq" id="WP_208851348.1">
    <property type="nucleotide sequence ID" value="NZ_JAGGDJ010000077.1"/>
</dbReference>
<organism evidence="2 3">
    <name type="scientific">Paenibacillus artemisiicola</name>
    <dbReference type="NCBI Taxonomy" id="1172618"/>
    <lineage>
        <taxon>Bacteria</taxon>
        <taxon>Bacillati</taxon>
        <taxon>Bacillota</taxon>
        <taxon>Bacilli</taxon>
        <taxon>Bacillales</taxon>
        <taxon>Paenibacillaceae</taxon>
        <taxon>Paenibacillus</taxon>
    </lineage>
</organism>
<dbReference type="Proteomes" id="UP000670947">
    <property type="component" value="Unassembled WGS sequence"/>
</dbReference>